<keyword evidence="1" id="KW-0472">Membrane</keyword>
<evidence type="ECO:0000313" key="3">
    <source>
        <dbReference type="EMBL" id="ODM89341.1"/>
    </source>
</evidence>
<gene>
    <name evidence="3" type="ORF">Ocin01_17341</name>
</gene>
<keyword evidence="4" id="KW-1185">Reference proteome</keyword>
<sequence length="514" mass="59080">MANKSFLSVLLLGALFCILYFDNCRADSVASAPATVAHSAKITVDTKTDNNSTPLIIQKTPVRRRRQACPRKPRGEARCTRDCHCRRGDTCSNWGWCQSGGRLGRGIATEIERIVRVCSKRTLLRFAYPYRIEETSSSSPRPFILRSNPKFWKHWKIHIFILFLASLPIGYKMIKKRETMSTFEKSTGTFILGMNSMVSFLIYLHQKYSHEVANLVNQLISFDIRHIQKTMADKDEKMYWKNNLECKFVLITSKLFRISYISLSVLFTLSIFLKPKVPWNITPPFLLHSLRKVSVPLEICREIIIIWGNYVCWRTLLNFDMLASALNILIGNYAMKYLLIAYQRNLEYITKSYSLTTKDVINTVKVYREIQLISKLFNETHKKSFILIFIAGTSMCVVVSSYCLIRQFSNMDLAALVSFSISLIIPTIVILICFRFSACVFAECSTTLKKHQGMSMVAALRETVGCSGLIKRYWKSYPVVKVKFFSDNFFEGETPLVLYQFSIDMAIDLILIGQ</sequence>
<evidence type="ECO:0000313" key="4">
    <source>
        <dbReference type="Proteomes" id="UP000094527"/>
    </source>
</evidence>
<reference evidence="3 4" key="1">
    <citation type="journal article" date="2016" name="Genome Biol. Evol.">
        <title>Gene Family Evolution Reflects Adaptation to Soil Environmental Stressors in the Genome of the Collembolan Orchesella cincta.</title>
        <authorList>
            <person name="Faddeeva-Vakhrusheva A."/>
            <person name="Derks M.F."/>
            <person name="Anvar S.Y."/>
            <person name="Agamennone V."/>
            <person name="Suring W."/>
            <person name="Smit S."/>
            <person name="van Straalen N.M."/>
            <person name="Roelofs D."/>
        </authorList>
    </citation>
    <scope>NUCLEOTIDE SEQUENCE [LARGE SCALE GENOMIC DNA]</scope>
    <source>
        <tissue evidence="3">Mixed pool</tissue>
    </source>
</reference>
<keyword evidence="1" id="KW-1133">Transmembrane helix</keyword>
<organism evidence="3 4">
    <name type="scientific">Orchesella cincta</name>
    <name type="common">Springtail</name>
    <name type="synonym">Podura cincta</name>
    <dbReference type="NCBI Taxonomy" id="48709"/>
    <lineage>
        <taxon>Eukaryota</taxon>
        <taxon>Metazoa</taxon>
        <taxon>Ecdysozoa</taxon>
        <taxon>Arthropoda</taxon>
        <taxon>Hexapoda</taxon>
        <taxon>Collembola</taxon>
        <taxon>Entomobryomorpha</taxon>
        <taxon>Entomobryoidea</taxon>
        <taxon>Orchesellidae</taxon>
        <taxon>Orchesellinae</taxon>
        <taxon>Orchesella</taxon>
    </lineage>
</organism>
<dbReference type="OMA" id="SEMTWIR"/>
<feature type="transmembrane region" description="Helical" evidence="1">
    <location>
        <begin position="385"/>
        <end position="408"/>
    </location>
</feature>
<feature type="transmembrane region" description="Helical" evidence="1">
    <location>
        <begin position="255"/>
        <end position="273"/>
    </location>
</feature>
<dbReference type="EMBL" id="LJIJ01002711">
    <property type="protein sequence ID" value="ODM89341.1"/>
    <property type="molecule type" value="Genomic_DNA"/>
</dbReference>
<feature type="transmembrane region" description="Helical" evidence="1">
    <location>
        <begin position="414"/>
        <end position="442"/>
    </location>
</feature>
<protein>
    <recommendedName>
        <fullName evidence="5">Gustatory receptor</fullName>
    </recommendedName>
</protein>
<dbReference type="AlphaFoldDB" id="A0A1D2M8T9"/>
<evidence type="ECO:0008006" key="5">
    <source>
        <dbReference type="Google" id="ProtNLM"/>
    </source>
</evidence>
<keyword evidence="1" id="KW-0812">Transmembrane</keyword>
<proteinExistence type="predicted"/>
<evidence type="ECO:0000256" key="2">
    <source>
        <dbReference type="SAM" id="SignalP"/>
    </source>
</evidence>
<feature type="transmembrane region" description="Helical" evidence="1">
    <location>
        <begin position="155"/>
        <end position="174"/>
    </location>
</feature>
<feature type="chain" id="PRO_5008903626" description="Gustatory receptor" evidence="2">
    <location>
        <begin position="27"/>
        <end position="514"/>
    </location>
</feature>
<keyword evidence="2" id="KW-0732">Signal</keyword>
<name>A0A1D2M8T9_ORCCI</name>
<feature type="signal peptide" evidence="2">
    <location>
        <begin position="1"/>
        <end position="26"/>
    </location>
</feature>
<accession>A0A1D2M8T9</accession>
<evidence type="ECO:0000256" key="1">
    <source>
        <dbReference type="SAM" id="Phobius"/>
    </source>
</evidence>
<dbReference type="Proteomes" id="UP000094527">
    <property type="component" value="Unassembled WGS sequence"/>
</dbReference>
<comment type="caution">
    <text evidence="3">The sequence shown here is derived from an EMBL/GenBank/DDBJ whole genome shotgun (WGS) entry which is preliminary data.</text>
</comment>